<evidence type="ECO:0000313" key="1">
    <source>
        <dbReference type="EMBL" id="DAE03924.1"/>
    </source>
</evidence>
<organism evidence="1">
    <name type="scientific">Phage sp. ctPtC7</name>
    <dbReference type="NCBI Taxonomy" id="2825794"/>
    <lineage>
        <taxon>Viruses</taxon>
    </lineage>
</organism>
<sequence length="31" mass="3705">MEEQPIYQQPCSCIPHSYFLCRRFLLLDGCN</sequence>
<dbReference type="EMBL" id="BK015378">
    <property type="protein sequence ID" value="DAE03924.1"/>
    <property type="molecule type" value="Genomic_DNA"/>
</dbReference>
<accession>A0A8S5PCH9</accession>
<proteinExistence type="predicted"/>
<reference evidence="1" key="1">
    <citation type="journal article" date="2021" name="Proc. Natl. Acad. Sci. U.S.A.">
        <title>A Catalog of Tens of Thousands of Viruses from Human Metagenomes Reveals Hidden Associations with Chronic Diseases.</title>
        <authorList>
            <person name="Tisza M.J."/>
            <person name="Buck C.B."/>
        </authorList>
    </citation>
    <scope>NUCLEOTIDE SEQUENCE</scope>
    <source>
        <strain evidence="1">CtPtC7</strain>
    </source>
</reference>
<protein>
    <submittedName>
        <fullName evidence="1">Uncharacterized protein</fullName>
    </submittedName>
</protein>
<name>A0A8S5PCH9_9VIRU</name>